<reference evidence="4" key="2">
    <citation type="submission" date="2016-10" db="EMBL/GenBank/DDBJ databases">
        <authorList>
            <person name="Varghese N."/>
            <person name="Submissions S."/>
        </authorList>
    </citation>
    <scope>NUCLEOTIDE SEQUENCE [LARGE SCALE GENOMIC DNA]</scope>
    <source>
        <strain evidence="4">CGMCC 1.12397</strain>
    </source>
</reference>
<sequence>MTVLTLVPLRTSADFADWFRPGAEYVLRVAEGMGLETEGLPDVVEEAEAAMRARRAGTDVSESVARVVSSALLADAAFGPPFLEWTPVWYELALTGPTHYADWRLRRIAARYAETLDHVSVPRFSRPRDVLVEGRPATAFVSGFADRFAFASALLHVEWFAPVAREWGLSLPSDLVERTRRETVELYVGRRSVADLSPDARRFQRLLFTDETWVREVDDRYELDSLLFDAWERVLRRERERFASK</sequence>
<dbReference type="Proteomes" id="UP000255421">
    <property type="component" value="Unassembled WGS sequence"/>
</dbReference>
<feature type="domain" description="DUF8116" evidence="1">
    <location>
        <begin position="1"/>
        <end position="243"/>
    </location>
</feature>
<dbReference type="OrthoDB" id="336885at2157"/>
<accession>A0A1H1DHT8</accession>
<keyword evidence="5" id="KW-1185">Reference proteome</keyword>
<dbReference type="EMBL" id="FNKQ01000003">
    <property type="protein sequence ID" value="SDQ76085.1"/>
    <property type="molecule type" value="Genomic_DNA"/>
</dbReference>
<reference evidence="3" key="1">
    <citation type="submission" date="2016-10" db="EMBL/GenBank/DDBJ databases">
        <authorList>
            <person name="de Groot N.N."/>
        </authorList>
    </citation>
    <scope>NUCLEOTIDE SEQUENCE [LARGE SCALE GENOMIC DNA]</scope>
    <source>
        <strain evidence="3">CGMCC 1.12397</strain>
    </source>
</reference>
<dbReference type="InterPro" id="IPR058429">
    <property type="entry name" value="DUF8116"/>
</dbReference>
<evidence type="ECO:0000259" key="1">
    <source>
        <dbReference type="Pfam" id="PF26426"/>
    </source>
</evidence>
<gene>
    <name evidence="2" type="ORF">DWB78_06130</name>
    <name evidence="3" type="ORF">SAMN05216278_2424</name>
</gene>
<evidence type="ECO:0000313" key="3">
    <source>
        <dbReference type="EMBL" id="SDQ76085.1"/>
    </source>
</evidence>
<dbReference type="AlphaFoldDB" id="A0A1H1DHT8"/>
<evidence type="ECO:0000313" key="2">
    <source>
        <dbReference type="EMBL" id="RDI71340.1"/>
    </source>
</evidence>
<dbReference type="EMBL" id="QQST01000001">
    <property type="protein sequence ID" value="RDI71340.1"/>
    <property type="molecule type" value="Genomic_DNA"/>
</dbReference>
<organism evidence="3 4">
    <name type="scientific">Halopelagius longus</name>
    <dbReference type="NCBI Taxonomy" id="1236180"/>
    <lineage>
        <taxon>Archaea</taxon>
        <taxon>Methanobacteriati</taxon>
        <taxon>Methanobacteriota</taxon>
        <taxon>Stenosarchaea group</taxon>
        <taxon>Halobacteria</taxon>
        <taxon>Halobacteriales</taxon>
        <taxon>Haloferacaceae</taxon>
    </lineage>
</organism>
<dbReference type="RefSeq" id="WP_092537693.1">
    <property type="nucleotide sequence ID" value="NZ_FNKQ01000003.1"/>
</dbReference>
<reference evidence="2 5" key="3">
    <citation type="submission" date="2018-07" db="EMBL/GenBank/DDBJ databases">
        <title>Genome sequence of extremly halophilic archaeon Halopelagius longus strain BC12-B1.</title>
        <authorList>
            <person name="Zhang X."/>
        </authorList>
    </citation>
    <scope>NUCLEOTIDE SEQUENCE [LARGE SCALE GENOMIC DNA]</scope>
    <source>
        <strain evidence="2 5">BC12-B1</strain>
    </source>
</reference>
<evidence type="ECO:0000313" key="5">
    <source>
        <dbReference type="Proteomes" id="UP000255421"/>
    </source>
</evidence>
<protein>
    <recommendedName>
        <fullName evidence="1">DUF8116 domain-containing protein</fullName>
    </recommendedName>
</protein>
<dbReference type="Proteomes" id="UP000199289">
    <property type="component" value="Unassembled WGS sequence"/>
</dbReference>
<name>A0A1H1DHT8_9EURY</name>
<evidence type="ECO:0000313" key="4">
    <source>
        <dbReference type="Proteomes" id="UP000199289"/>
    </source>
</evidence>
<dbReference type="Pfam" id="PF26426">
    <property type="entry name" value="DUF8116"/>
    <property type="match status" value="1"/>
</dbReference>
<proteinExistence type="predicted"/>